<dbReference type="SUPFAM" id="SSF48452">
    <property type="entry name" value="TPR-like"/>
    <property type="match status" value="1"/>
</dbReference>
<dbReference type="Pfam" id="PF13432">
    <property type="entry name" value="TPR_16"/>
    <property type="match status" value="1"/>
</dbReference>
<dbReference type="PROSITE" id="PS51257">
    <property type="entry name" value="PROKAR_LIPOPROTEIN"/>
    <property type="match status" value="1"/>
</dbReference>
<evidence type="ECO:0000313" key="3">
    <source>
        <dbReference type="Proteomes" id="UP000561045"/>
    </source>
</evidence>
<feature type="signal peptide" evidence="1">
    <location>
        <begin position="1"/>
        <end position="39"/>
    </location>
</feature>
<keyword evidence="1" id="KW-0732">Signal</keyword>
<evidence type="ECO:0000313" key="2">
    <source>
        <dbReference type="EMBL" id="MBB4012312.1"/>
    </source>
</evidence>
<accession>A0A840BL18</accession>
<dbReference type="RefSeq" id="WP_183634129.1">
    <property type="nucleotide sequence ID" value="NZ_BAABLE010000011.1"/>
</dbReference>
<dbReference type="EMBL" id="JACIET010000001">
    <property type="protein sequence ID" value="MBB4012312.1"/>
    <property type="molecule type" value="Genomic_DNA"/>
</dbReference>
<reference evidence="2 3" key="1">
    <citation type="submission" date="2020-08" db="EMBL/GenBank/DDBJ databases">
        <title>Genomic Encyclopedia of Type Strains, Phase IV (KMG-IV): sequencing the most valuable type-strain genomes for metagenomic binning, comparative biology and taxonomic classification.</title>
        <authorList>
            <person name="Goeker M."/>
        </authorList>
    </citation>
    <scope>NUCLEOTIDE SEQUENCE [LARGE SCALE GENOMIC DNA]</scope>
    <source>
        <strain evidence="2 3">DSM 106739</strain>
    </source>
</reference>
<protein>
    <submittedName>
        <fullName evidence="2">Tetratricopeptide (TPR) repeat protein</fullName>
    </submittedName>
</protein>
<evidence type="ECO:0000256" key="1">
    <source>
        <dbReference type="SAM" id="SignalP"/>
    </source>
</evidence>
<comment type="caution">
    <text evidence="2">The sequence shown here is derived from an EMBL/GenBank/DDBJ whole genome shotgun (WGS) entry which is preliminary data.</text>
</comment>
<organism evidence="2 3">
    <name type="scientific">Niveibacterium umoris</name>
    <dbReference type="NCBI Taxonomy" id="1193620"/>
    <lineage>
        <taxon>Bacteria</taxon>
        <taxon>Pseudomonadati</taxon>
        <taxon>Pseudomonadota</taxon>
        <taxon>Betaproteobacteria</taxon>
        <taxon>Rhodocyclales</taxon>
        <taxon>Rhodocyclaceae</taxon>
        <taxon>Niveibacterium</taxon>
    </lineage>
</organism>
<proteinExistence type="predicted"/>
<dbReference type="Gene3D" id="1.25.40.10">
    <property type="entry name" value="Tetratricopeptide repeat domain"/>
    <property type="match status" value="1"/>
</dbReference>
<keyword evidence="3" id="KW-1185">Reference proteome</keyword>
<feature type="chain" id="PRO_5032427301" evidence="1">
    <location>
        <begin position="40"/>
        <end position="250"/>
    </location>
</feature>
<sequence length="250" mass="27602">MDTVCNRHQKRACKTRTAAIPILAGASLIAACLTLPAQAEDVDLACPVLRHGYGPYDYRKITEEQKHLVEGAHFFPDVENLKRGAIHPNRGYVVIPGAEIDYTLRAFPNHPRALLSLARLSQRDKTPHPQGVKANVACYFQSAINFVPDDGTVRIIYGMHLLRTGNRDEAVKQLEKGQELSDESPSGHYNLGLAYFELKRYDDALKEAHKAYALGFPLPGLKEKLKQVNAWKDPVKAAAPSAPIADQSAP</sequence>
<dbReference type="InterPro" id="IPR011990">
    <property type="entry name" value="TPR-like_helical_dom_sf"/>
</dbReference>
<gene>
    <name evidence="2" type="ORF">GGR36_001620</name>
</gene>
<dbReference type="Proteomes" id="UP000561045">
    <property type="component" value="Unassembled WGS sequence"/>
</dbReference>
<dbReference type="AlphaFoldDB" id="A0A840BL18"/>
<name>A0A840BL18_9RHOO</name>